<reference evidence="1 2" key="1">
    <citation type="submission" date="2020-08" db="EMBL/GenBank/DDBJ databases">
        <title>Exploring microbial biodiversity for novel pathways involved in the catabolism of aromatic compounds derived from lignin.</title>
        <authorList>
            <person name="Elkins J."/>
        </authorList>
    </citation>
    <scope>NUCLEOTIDE SEQUENCE [LARGE SCALE GENOMIC DNA]</scope>
    <source>
        <strain evidence="1 2">B1D3A</strain>
    </source>
</reference>
<organism evidence="1 2">
    <name type="scientific">Sphingobium lignivorans</name>
    <dbReference type="NCBI Taxonomy" id="2735886"/>
    <lineage>
        <taxon>Bacteria</taxon>
        <taxon>Pseudomonadati</taxon>
        <taxon>Pseudomonadota</taxon>
        <taxon>Alphaproteobacteria</taxon>
        <taxon>Sphingomonadales</taxon>
        <taxon>Sphingomonadaceae</taxon>
        <taxon>Sphingobium</taxon>
    </lineage>
</organism>
<dbReference type="EMBL" id="JACHKA010000001">
    <property type="protein sequence ID" value="MBB5985449.1"/>
    <property type="molecule type" value="Genomic_DNA"/>
</dbReference>
<gene>
    <name evidence="1" type="ORF">HNP60_001423</name>
</gene>
<dbReference type="RefSeq" id="WP_184151875.1">
    <property type="nucleotide sequence ID" value="NZ_JACHKA010000001.1"/>
</dbReference>
<proteinExistence type="predicted"/>
<evidence type="ECO:0000313" key="2">
    <source>
        <dbReference type="Proteomes" id="UP001138540"/>
    </source>
</evidence>
<dbReference type="Proteomes" id="UP001138540">
    <property type="component" value="Unassembled WGS sequence"/>
</dbReference>
<comment type="caution">
    <text evidence="1">The sequence shown here is derived from an EMBL/GenBank/DDBJ whole genome shotgun (WGS) entry which is preliminary data.</text>
</comment>
<evidence type="ECO:0000313" key="1">
    <source>
        <dbReference type="EMBL" id="MBB5985449.1"/>
    </source>
</evidence>
<dbReference type="Pfam" id="PF07277">
    <property type="entry name" value="SapC"/>
    <property type="match status" value="1"/>
</dbReference>
<accession>A0ABR6NGZ8</accession>
<protein>
    <recommendedName>
        <fullName evidence="3">Peptidase</fullName>
    </recommendedName>
</protein>
<name>A0ABR6NGZ8_9SPHN</name>
<evidence type="ECO:0008006" key="3">
    <source>
        <dbReference type="Google" id="ProtNLM"/>
    </source>
</evidence>
<keyword evidence="2" id="KW-1185">Reference proteome</keyword>
<sequence length="267" mass="29649">MTKTTKTPKNSIELSGSQFLYGQPEALHSEDHRDLKFVAQEAPFAKAETVHIVPLLVGEFAQAMMHYPIVFGGPEKTPMAIMGLKEGQNMFVKNGRFENGAYVPAYLRRYPFTLAGAGEEQFVVCIDRDAPGFGEGEEGQALFEAGEPTDFTKNAIAFLNEFEVERKRTQAFVEVLIEADLFEVKHTLSVAPSGEQELVADYYGIAEEKLHALDNEQLGDLLKRGAVAMIDAHLLSLQRWNDLVARRTVEASDIVLELNKEDELVAA</sequence>
<dbReference type="InterPro" id="IPR010836">
    <property type="entry name" value="SapC"/>
</dbReference>